<feature type="domain" description="DUF1549" evidence="2">
    <location>
        <begin position="207"/>
        <end position="327"/>
    </location>
</feature>
<feature type="domain" description="BIG2" evidence="1">
    <location>
        <begin position="110"/>
        <end position="169"/>
    </location>
</feature>
<reference evidence="3" key="1">
    <citation type="submission" date="2018-05" db="EMBL/GenBank/DDBJ databases">
        <authorList>
            <person name="Lanie J.A."/>
            <person name="Ng W.-L."/>
            <person name="Kazmierczak K.M."/>
            <person name="Andrzejewski T.M."/>
            <person name="Davidsen T.M."/>
            <person name="Wayne K.J."/>
            <person name="Tettelin H."/>
            <person name="Glass J.I."/>
            <person name="Rusch D."/>
            <person name="Podicherti R."/>
            <person name="Tsui H.-C.T."/>
            <person name="Winkler M.E."/>
        </authorList>
    </citation>
    <scope>NUCLEOTIDE SEQUENCE</scope>
</reference>
<feature type="non-terminal residue" evidence="3">
    <location>
        <position position="1"/>
    </location>
</feature>
<dbReference type="PANTHER" id="PTHR35889">
    <property type="entry name" value="CYCLOINULO-OLIGOSACCHARIDE FRUCTANOTRANSFERASE-RELATED"/>
    <property type="match status" value="1"/>
</dbReference>
<dbReference type="PANTHER" id="PTHR35889:SF3">
    <property type="entry name" value="F-BOX DOMAIN-CONTAINING PROTEIN"/>
    <property type="match status" value="1"/>
</dbReference>
<dbReference type="AlphaFoldDB" id="A0A382PX38"/>
<dbReference type="Gene3D" id="2.60.40.1080">
    <property type="match status" value="1"/>
</dbReference>
<dbReference type="Pfam" id="PF02368">
    <property type="entry name" value="Big_2"/>
    <property type="match status" value="1"/>
</dbReference>
<dbReference type="InterPro" id="IPR011444">
    <property type="entry name" value="DUF1549"/>
</dbReference>
<evidence type="ECO:0008006" key="4">
    <source>
        <dbReference type="Google" id="ProtNLM"/>
    </source>
</evidence>
<evidence type="ECO:0000313" key="3">
    <source>
        <dbReference type="EMBL" id="SVC77933.1"/>
    </source>
</evidence>
<evidence type="ECO:0000259" key="2">
    <source>
        <dbReference type="Pfam" id="PF07583"/>
    </source>
</evidence>
<name>A0A382PX38_9ZZZZ</name>
<dbReference type="EMBL" id="UINC01110431">
    <property type="protein sequence ID" value="SVC77933.1"/>
    <property type="molecule type" value="Genomic_DNA"/>
</dbReference>
<dbReference type="Pfam" id="PF07583">
    <property type="entry name" value="PSCyt2"/>
    <property type="match status" value="1"/>
</dbReference>
<evidence type="ECO:0000259" key="1">
    <source>
        <dbReference type="Pfam" id="PF02368"/>
    </source>
</evidence>
<accession>A0A382PX38</accession>
<gene>
    <name evidence="3" type="ORF">METZ01_LOCUS330787</name>
</gene>
<sequence length="338" mass="37792">NFANSVVPLFTKHGCNSGGCHGKSSGQNGFKLSLLGFEPQEDYEYLLREARGRRIFPAAPERSLLLLKATGQLPHGGGSRIDAGSFDYRMLVKWIRQGMPYGKPNDPKLESITLHPAERIMKPSARQQLVVLARMSDGSIEDITHSAVYEANDREYADADNTGLVTVGSHSGEIAVMVRYQDKATVFRASIPLGVPVDKLPEEKNFVDKFIFAKLKTVGMPPSELAPDSTYLRRVTLDIAGRMPTVEEAQAFLADTSPDKREKRVARLLHSEEYAEYFANKWSSLLRNKRANGAQLRTTIAFYDWIKESFYTNKPYDRFVREIVAASGDIDQSPPSAW</sequence>
<organism evidence="3">
    <name type="scientific">marine metagenome</name>
    <dbReference type="NCBI Taxonomy" id="408172"/>
    <lineage>
        <taxon>unclassified sequences</taxon>
        <taxon>metagenomes</taxon>
        <taxon>ecological metagenomes</taxon>
    </lineage>
</organism>
<dbReference type="InterPro" id="IPR003343">
    <property type="entry name" value="Big_2"/>
</dbReference>
<protein>
    <recommendedName>
        <fullName evidence="4">DUF1549 domain-containing protein</fullName>
    </recommendedName>
</protein>
<proteinExistence type="predicted"/>
<feature type="non-terminal residue" evidence="3">
    <location>
        <position position="338"/>
    </location>
</feature>